<dbReference type="Pfam" id="PF17921">
    <property type="entry name" value="Integrase_H2C2"/>
    <property type="match status" value="1"/>
</dbReference>
<evidence type="ECO:0000256" key="9">
    <source>
        <dbReference type="SAM" id="MobiDB-lite"/>
    </source>
</evidence>
<feature type="region of interest" description="Disordered" evidence="9">
    <location>
        <begin position="1622"/>
        <end position="1761"/>
    </location>
</feature>
<dbReference type="InterPro" id="IPR043502">
    <property type="entry name" value="DNA/RNA_pol_sf"/>
</dbReference>
<dbReference type="Pfam" id="PF00004">
    <property type="entry name" value="AAA"/>
    <property type="match status" value="1"/>
</dbReference>
<proteinExistence type="inferred from homology"/>
<dbReference type="PROSITE" id="PS00674">
    <property type="entry name" value="AAA"/>
    <property type="match status" value="1"/>
</dbReference>
<evidence type="ECO:0000256" key="2">
    <source>
        <dbReference type="ARBA" id="ARBA00022490"/>
    </source>
</evidence>
<dbReference type="Gene3D" id="3.30.420.10">
    <property type="entry name" value="Ribonuclease H-like superfamily/Ribonuclease H"/>
    <property type="match status" value="1"/>
</dbReference>
<comment type="function">
    <text evidence="8">Severs microtubules in an ATP-dependent manner. Microtubule severing may promote rapid reorganization of cellular microtubule arrays.</text>
</comment>
<dbReference type="Gene3D" id="3.40.50.300">
    <property type="entry name" value="P-loop containing nucleotide triphosphate hydrolases"/>
    <property type="match status" value="1"/>
</dbReference>
<dbReference type="InterPro" id="IPR050304">
    <property type="entry name" value="MT-severing_AAA_ATPase"/>
</dbReference>
<protein>
    <recommendedName>
        <fullName evidence="8">Katanin p60 ATPase-containing subunit A1</fullName>
        <shortName evidence="8">Katanin p60 subunit A1</shortName>
        <ecNumber evidence="8">5.6.1.1</ecNumber>
    </recommendedName>
    <alternativeName>
        <fullName evidence="8">p60 katanin</fullName>
    </alternativeName>
</protein>
<dbReference type="PANTHER" id="PTHR23074">
    <property type="entry name" value="AAA DOMAIN-CONTAINING"/>
    <property type="match status" value="1"/>
</dbReference>
<keyword evidence="3 8" id="KW-0493">Microtubule</keyword>
<keyword evidence="4 8" id="KW-0547">Nucleotide-binding</keyword>
<dbReference type="InterPro" id="IPR003960">
    <property type="entry name" value="ATPase_AAA_CS"/>
</dbReference>
<dbReference type="GO" id="GO:0008568">
    <property type="term" value="F:microtubule severing ATPase activity"/>
    <property type="evidence" value="ECO:0007669"/>
    <property type="project" value="UniProtKB-EC"/>
</dbReference>
<dbReference type="GO" id="GO:0005874">
    <property type="term" value="C:microtubule"/>
    <property type="evidence" value="ECO:0007669"/>
    <property type="project" value="UniProtKB-KW"/>
</dbReference>
<dbReference type="InterPro" id="IPR036397">
    <property type="entry name" value="RNaseH_sf"/>
</dbReference>
<organism evidence="11">
    <name type="scientific">Tanacetum cinerariifolium</name>
    <name type="common">Dalmatian daisy</name>
    <name type="synonym">Chrysanthemum cinerariifolium</name>
    <dbReference type="NCBI Taxonomy" id="118510"/>
    <lineage>
        <taxon>Eukaryota</taxon>
        <taxon>Viridiplantae</taxon>
        <taxon>Streptophyta</taxon>
        <taxon>Embryophyta</taxon>
        <taxon>Tracheophyta</taxon>
        <taxon>Spermatophyta</taxon>
        <taxon>Magnoliopsida</taxon>
        <taxon>eudicotyledons</taxon>
        <taxon>Gunneridae</taxon>
        <taxon>Pentapetalae</taxon>
        <taxon>asterids</taxon>
        <taxon>campanulids</taxon>
        <taxon>Asterales</taxon>
        <taxon>Asteraceae</taxon>
        <taxon>Asteroideae</taxon>
        <taxon>Anthemideae</taxon>
        <taxon>Anthemidinae</taxon>
        <taxon>Tanacetum</taxon>
    </lineage>
</organism>
<dbReference type="GO" id="GO:0008017">
    <property type="term" value="F:microtubule binding"/>
    <property type="evidence" value="ECO:0007669"/>
    <property type="project" value="UniProtKB-UniRule"/>
</dbReference>
<dbReference type="CDD" id="cd00303">
    <property type="entry name" value="retropepsin_like"/>
    <property type="match status" value="1"/>
</dbReference>
<dbReference type="InterPro" id="IPR043128">
    <property type="entry name" value="Rev_trsase/Diguanyl_cyclase"/>
</dbReference>
<dbReference type="CDD" id="cd21748">
    <property type="entry name" value="Kp60-NTD"/>
    <property type="match status" value="1"/>
</dbReference>
<dbReference type="SUPFAM" id="SSF56672">
    <property type="entry name" value="DNA/RNA polymerases"/>
    <property type="match status" value="1"/>
</dbReference>
<evidence type="ECO:0000256" key="5">
    <source>
        <dbReference type="ARBA" id="ARBA00022840"/>
    </source>
</evidence>
<dbReference type="Gene3D" id="1.10.8.60">
    <property type="match status" value="1"/>
</dbReference>
<dbReference type="EMBL" id="BKCJ010000546">
    <property type="protein sequence ID" value="GEU34165.1"/>
    <property type="molecule type" value="Genomic_DNA"/>
</dbReference>
<dbReference type="Gene3D" id="1.20.58.80">
    <property type="entry name" value="Phosphotransferase system, lactose/cellobiose-type IIA subunit"/>
    <property type="match status" value="1"/>
</dbReference>
<dbReference type="InterPro" id="IPR028596">
    <property type="entry name" value="KATNA1"/>
</dbReference>
<dbReference type="EC" id="5.6.1.1" evidence="8"/>
<evidence type="ECO:0000259" key="10">
    <source>
        <dbReference type="SMART" id="SM00382"/>
    </source>
</evidence>
<dbReference type="InterPro" id="IPR041569">
    <property type="entry name" value="AAA_lid_3"/>
</dbReference>
<dbReference type="InterPro" id="IPR041588">
    <property type="entry name" value="Integrase_H2C2"/>
</dbReference>
<dbReference type="Pfam" id="PF21126">
    <property type="entry name" value="KATNA1_MIT"/>
    <property type="match status" value="1"/>
</dbReference>
<gene>
    <name evidence="8" type="primary">KATNA1</name>
    <name evidence="11" type="ORF">Tci_006143</name>
</gene>
<dbReference type="GO" id="GO:0016887">
    <property type="term" value="F:ATP hydrolysis activity"/>
    <property type="evidence" value="ECO:0007669"/>
    <property type="project" value="InterPro"/>
</dbReference>
<accession>A0A6L2JE32</accession>
<keyword evidence="2 8" id="KW-0963">Cytoplasm</keyword>
<dbReference type="InterPro" id="IPR021109">
    <property type="entry name" value="Peptidase_aspartic_dom_sf"/>
</dbReference>
<feature type="region of interest" description="Disordered" evidence="9">
    <location>
        <begin position="225"/>
        <end position="257"/>
    </location>
</feature>
<comment type="subcellular location">
    <subcellularLocation>
        <location evidence="1 8">Cytoplasm</location>
        <location evidence="1 8">Cytoskeleton</location>
    </subcellularLocation>
</comment>
<dbReference type="GO" id="GO:0051013">
    <property type="term" value="P:microtubule severing"/>
    <property type="evidence" value="ECO:0007669"/>
    <property type="project" value="UniProtKB-UniRule"/>
</dbReference>
<dbReference type="SMART" id="SM00382">
    <property type="entry name" value="AAA"/>
    <property type="match status" value="1"/>
</dbReference>
<dbReference type="FunFam" id="3.40.50.300:FF:000159">
    <property type="entry name" value="Katanin p60 ATPase-containing subunit A1"/>
    <property type="match status" value="1"/>
</dbReference>
<feature type="compositionally biased region" description="Polar residues" evidence="9">
    <location>
        <begin position="229"/>
        <end position="257"/>
    </location>
</feature>
<comment type="catalytic activity">
    <reaction evidence="8">
        <text>n ATP + n H2O + a microtubule = n ADP + n phosphate + (n+1) alpha/beta tubulin heterodimers.</text>
        <dbReference type="EC" id="5.6.1.1"/>
    </reaction>
</comment>
<comment type="similarity">
    <text evidence="8">Belongs to the AAA ATPase family. Katanin p60 subunit A1 subfamily.</text>
</comment>
<evidence type="ECO:0000256" key="1">
    <source>
        <dbReference type="ARBA" id="ARBA00004245"/>
    </source>
</evidence>
<dbReference type="FunFam" id="1.20.58.80:FF:000003">
    <property type="entry name" value="Katanin p60 ATPase-containing subunit A1"/>
    <property type="match status" value="1"/>
</dbReference>
<dbReference type="Gene3D" id="3.10.20.370">
    <property type="match status" value="1"/>
</dbReference>
<dbReference type="Gene3D" id="1.10.340.70">
    <property type="match status" value="1"/>
</dbReference>
<dbReference type="PANTHER" id="PTHR23074:SF19">
    <property type="entry name" value="KATANIN P60 ATPASE-CONTAINING SUBUNIT A1"/>
    <property type="match status" value="1"/>
</dbReference>
<feature type="domain" description="AAA+ ATPase" evidence="10">
    <location>
        <begin position="1815"/>
        <end position="1958"/>
    </location>
</feature>
<dbReference type="HAMAP" id="MF_03023">
    <property type="entry name" value="Katanin_p60_A1"/>
    <property type="match status" value="1"/>
</dbReference>
<feature type="binding site" evidence="8">
    <location>
        <begin position="1823"/>
        <end position="1830"/>
    </location>
    <ligand>
        <name>ATP</name>
        <dbReference type="ChEBI" id="CHEBI:30616"/>
    </ligand>
</feature>
<dbReference type="GO" id="GO:0003676">
    <property type="term" value="F:nucleic acid binding"/>
    <property type="evidence" value="ECO:0007669"/>
    <property type="project" value="InterPro"/>
</dbReference>
<dbReference type="Gene3D" id="3.30.70.270">
    <property type="match status" value="1"/>
</dbReference>
<dbReference type="GO" id="GO:0005524">
    <property type="term" value="F:ATP binding"/>
    <property type="evidence" value="ECO:0007669"/>
    <property type="project" value="UniProtKB-KW"/>
</dbReference>
<evidence type="ECO:0000313" key="11">
    <source>
        <dbReference type="EMBL" id="GEU34165.1"/>
    </source>
</evidence>
<evidence type="ECO:0000256" key="7">
    <source>
        <dbReference type="ARBA" id="ARBA00023235"/>
    </source>
</evidence>
<dbReference type="GO" id="GO:0005737">
    <property type="term" value="C:cytoplasm"/>
    <property type="evidence" value="ECO:0007669"/>
    <property type="project" value="UniProtKB-UniRule"/>
</dbReference>
<evidence type="ECO:0000256" key="4">
    <source>
        <dbReference type="ARBA" id="ARBA00022741"/>
    </source>
</evidence>
<evidence type="ECO:0000256" key="8">
    <source>
        <dbReference type="HAMAP-Rule" id="MF_03023"/>
    </source>
</evidence>
<evidence type="ECO:0000256" key="6">
    <source>
        <dbReference type="ARBA" id="ARBA00023212"/>
    </source>
</evidence>
<dbReference type="SUPFAM" id="SSF52540">
    <property type="entry name" value="P-loop containing nucleoside triphosphate hydrolases"/>
    <property type="match status" value="1"/>
</dbReference>
<dbReference type="InterPro" id="IPR048611">
    <property type="entry name" value="KATNA1_MIT"/>
</dbReference>
<keyword evidence="5 8" id="KW-0067">ATP-binding</keyword>
<reference evidence="11" key="1">
    <citation type="journal article" date="2019" name="Sci. Rep.">
        <title>Draft genome of Tanacetum cinerariifolium, the natural source of mosquito coil.</title>
        <authorList>
            <person name="Yamashiro T."/>
            <person name="Shiraishi A."/>
            <person name="Satake H."/>
            <person name="Nakayama K."/>
        </authorList>
    </citation>
    <scope>NUCLEOTIDE SEQUENCE</scope>
</reference>
<evidence type="ECO:0000256" key="3">
    <source>
        <dbReference type="ARBA" id="ARBA00022701"/>
    </source>
</evidence>
<dbReference type="InterPro" id="IPR041577">
    <property type="entry name" value="RT_RNaseH_2"/>
</dbReference>
<dbReference type="Pfam" id="PF17862">
    <property type="entry name" value="AAA_lid_3"/>
    <property type="match status" value="1"/>
</dbReference>
<keyword evidence="6 8" id="KW-0206">Cytoskeleton</keyword>
<dbReference type="Pfam" id="PF17919">
    <property type="entry name" value="RT_RNaseH_2"/>
    <property type="match status" value="1"/>
</dbReference>
<comment type="caution">
    <text evidence="11">The sequence shown here is derived from an EMBL/GenBank/DDBJ whole genome shotgun (WGS) entry which is preliminary data.</text>
</comment>
<feature type="compositionally biased region" description="Basic and acidic residues" evidence="9">
    <location>
        <begin position="1738"/>
        <end position="1761"/>
    </location>
</feature>
<dbReference type="InterPro" id="IPR027417">
    <property type="entry name" value="P-loop_NTPase"/>
</dbReference>
<keyword evidence="7 8" id="KW-0413">Isomerase</keyword>
<dbReference type="InterPro" id="IPR003959">
    <property type="entry name" value="ATPase_AAA_core"/>
</dbReference>
<sequence>MFQAKVENFNLEEHSPPVVTMADQRTMAHFLHASTEGYEDAIVVPAITADNFELKHDQDSLNFAVGGNFLDKMPRECLAIIESKSKVRYSRDKPVVAKVSTNASTSGISPDVAELKDMVKALLLDKKGQNQSPALVKVVEESCVTCDGAPAYQALAPQAQGVSKEDFSAYVKANDAVMKNMQTQGTLPSNTIANPKSDLKAITTRSGVSYDRPQIPPKVVKNETEVTKDTVNPTNNGNTKNVQPQIVQSESPASTSKPVTYLISEPSISPVSASRPNPKASIPYLLRRNDERNREKANNQIEKFYQIFKDTSFEISFTDALILMPNFASTLKALIENKEKLSEMAQNPLNEHCSAVLLKKLPKKLGDPCKFLIPCDFPGMAECLALADLGASINLMPFSVCKRLSLPDLTPTCMTLELANRSISRLVGVAEDVYVRVGSFYFSADFVVVDFDADPRVPLILKRSFLKTGRALIDVFEGELTLRVGKEAITFNLDQTSRYSANYSDMTAKRIDVIDMAYEEYSHEVLGFFDTISSGNPTPYYDPIVSATSSTLTPFENSDFLLEEVDAFLAVEDEPTSSEFHQPYLDPEGDILLLEAFLNDDPSLPPPNQRNYLPEVYKELKIYESKYDKSSVDKPPVVELKVLPPHLEYAFLEGDGKLPVIIAKDLSVEEKTALITVLKSHKQAIAWKLSDITGINPEFCTHKILMEKDFEPTVSPVHCVPKKGGFTVVENKDNELTSTRLVTGWRVCIDYRKLNEATRKNHFPLLFMDQMLERLAGNQYYCFLDDFLVIFKFSSIQRIKRKPHSPAHTEHLLIVACLLGYAMLQAHFRENMLKRCEDTNLCLNWEKSHFMVKEAYEALILIAPDWDMPFELMCDASDFVIRAVLGQRQDKHFRPIRYASKTMTETESNYTMTEKNVSSGEFTFKVVDTKGAENLAADHLSRLENLHQNVLDPKEINESFPLETLNLVSTRGNQSTPWFADFANYHAGNFIVKGMSSQQKIKFFKDVKHYFWDDPYLFKIYADQIIRMCVSGQEAVEILKACHSGPTGGHHGLNYTARKVFDSGFYWPIIYRDAQDLVKNYDVCQRQGKISQKDEMPQNSIQVCEIFDVWGENRMSWSDKLDDALWAFHTAYKTPIGCTPYKLVYRKACNLPVELEHKAYWALKLANFDLKTVGDHRKVQINKLNELRDQAYENSLIYKEKTKKLHDSKIKNRVFNIGDRVLLLNSRLKIFSSKLKSRWSGPFIISHVFSYGTVELSQPDGPNFKVNGHRLKHYFGEDIPNIPENVKAHAKGFCLLVFISSASIGNHESLTSIPKDVALREKKEDQEDHLLVHLDTTLSLAEDSSASTPSEFFEDQRSHHFSSCSSSTTEEQGQKERVSVQFGWQCKAERCRSSLEAEQIICASRMFTRQENRFALSKKEQSKSLWELLLSKLVKKPYVPKTVGGAPKPETQRTTDEKKATNLDQRLKSLIMLCLLHDLMSLVINCESAKATWEDPILNHEGPLDVKENKIMDLKLCYNTFKHKESETISQIFTRRVRVVMTSSSSSSLAGLQDHLKLAREYALEGLYDTSVIFFDGAIAQIIKHLSSLDDPLARSKWMNVKKALLEETEVVKQLDAEKRSFKDGSVGRRPSSPPISTNKSSFVFEPLDEYPTSSGGAMDDPDVWRPPSRDTSNRRSAKAGGGVTRKSPQDGAWTRAPTAKGGAAARGGKAGVSSKVNTGIRASTTSKKGGGSGRPNSGKDESGNGETEEHTSTRGKYEGPDHDLAAMLERDVLENTPGVKFDDVAGLTEAKRLLEEAVVLPLLMPDYFQGIRRPWKGVLMFGPPGTGKTLLAKAVATECGTTFFNVSSATLASKWRGESERMVRCLFDLARAYAPSTIFIDEIDSLCTSRGASGEHESSRRVKSEVLVQVDGANSADTNEDGSRKIVMVLAATNFPWDIDEALRRRLEKRIYIPLPNFESRKELIKINLKTVEVAADVDISDVARRTEGYSGDDLTNVCRDASLNGMRRMIAGKTREEIKNMPKDTIAKDPIAMFADLDQRVKLIEFDQYIPMTSNSHFILLLCLLSFFSYSVQADVCANVTCGHGKCVIDEIGLGFLFHCECDAGWKTIQIGPMPFGACSIPDCTLDYSCGGKDPPSPPFTAPNFTSPGCNFVYCGDGVCALNASGTGHICQCHERAANLFNDPQNLCIQQCYLDGDCGHLKLLPPPPPSKAAPGAGKNNAPYSLTKLPPVLVAIFMAIFLSRM</sequence>
<dbReference type="Gene3D" id="2.40.70.10">
    <property type="entry name" value="Acid Proteases"/>
    <property type="match status" value="1"/>
</dbReference>
<name>A0A6L2JE32_TANCI</name>
<dbReference type="InterPro" id="IPR003593">
    <property type="entry name" value="AAA+_ATPase"/>
</dbReference>